<evidence type="ECO:0000256" key="15">
    <source>
        <dbReference type="ARBA" id="ARBA00048779"/>
    </source>
</evidence>
<dbReference type="Pfam" id="PF00171">
    <property type="entry name" value="Aldedh"/>
    <property type="match status" value="1"/>
</dbReference>
<dbReference type="EC" id="1.5.5.2" evidence="18"/>
<keyword evidence="13" id="KW-0511">Multifunctional enzyme</keyword>
<dbReference type="RefSeq" id="WP_248666908.1">
    <property type="nucleotide sequence ID" value="NZ_JALPRX010000038.1"/>
</dbReference>
<comment type="similarity">
    <text evidence="17 18">In the C-terminal section; belongs to the aldehyde dehydrogenase family.</text>
</comment>
<dbReference type="SUPFAM" id="SSF51730">
    <property type="entry name" value="FAD-linked oxidoreductase"/>
    <property type="match status" value="1"/>
</dbReference>
<evidence type="ECO:0000259" key="20">
    <source>
        <dbReference type="Pfam" id="PF00171"/>
    </source>
</evidence>
<accession>A0A9X1Y9V7</accession>
<comment type="function">
    <text evidence="18">Oxidizes proline to glutamate for use as a carbon and nitrogen source.</text>
</comment>
<feature type="domain" description="Proline dehydrogenase" evidence="21">
    <location>
        <begin position="214"/>
        <end position="512"/>
    </location>
</feature>
<evidence type="ECO:0000256" key="17">
    <source>
        <dbReference type="ARBA" id="ARBA00060911"/>
    </source>
</evidence>
<evidence type="ECO:0000259" key="21">
    <source>
        <dbReference type="Pfam" id="PF01619"/>
    </source>
</evidence>
<dbReference type="EMBL" id="JALPRX010000038">
    <property type="protein sequence ID" value="MCK8784787.1"/>
    <property type="molecule type" value="Genomic_DNA"/>
</dbReference>
<keyword evidence="25" id="KW-1185">Reference proteome</keyword>
<evidence type="ECO:0000256" key="12">
    <source>
        <dbReference type="ARBA" id="ARBA00023163"/>
    </source>
</evidence>
<dbReference type="InterPro" id="IPR024090">
    <property type="entry name" value="PRODH_PutA_dom_I"/>
</dbReference>
<evidence type="ECO:0000256" key="16">
    <source>
        <dbReference type="ARBA" id="ARBA00060889"/>
    </source>
</evidence>
<evidence type="ECO:0000256" key="1">
    <source>
        <dbReference type="ARBA" id="ARBA00001974"/>
    </source>
</evidence>
<organism evidence="24 25">
    <name type="scientific">Roseomonas acroporae</name>
    <dbReference type="NCBI Taxonomy" id="2937791"/>
    <lineage>
        <taxon>Bacteria</taxon>
        <taxon>Pseudomonadati</taxon>
        <taxon>Pseudomonadota</taxon>
        <taxon>Alphaproteobacteria</taxon>
        <taxon>Acetobacterales</taxon>
        <taxon>Roseomonadaceae</taxon>
        <taxon>Roseomonas</taxon>
    </lineage>
</organism>
<feature type="domain" description="Proline utilization A proline dehydrogenase N-terminal" evidence="23">
    <location>
        <begin position="33"/>
        <end position="80"/>
    </location>
</feature>
<keyword evidence="7 18" id="KW-0560">Oxidoreductase</keyword>
<dbReference type="InterPro" id="IPR015590">
    <property type="entry name" value="Aldehyde_DH_dom"/>
</dbReference>
<dbReference type="GO" id="GO:0003677">
    <property type="term" value="F:DNA binding"/>
    <property type="evidence" value="ECO:0007669"/>
    <property type="project" value="UniProtKB-KW"/>
</dbReference>
<dbReference type="FunFam" id="3.20.20.220:FF:000004">
    <property type="entry name" value="Bifunctional protein PutA"/>
    <property type="match status" value="1"/>
</dbReference>
<evidence type="ECO:0000256" key="13">
    <source>
        <dbReference type="ARBA" id="ARBA00023268"/>
    </source>
</evidence>
<sequence length="1236" mass="128693">MSPDALPMPAATAAPPPFDAFAREVRDQAERRTGLRAAVTAACRRPEPECLPPLLDAAALAPAEADAAAALARRLVAALRGRRRGGGVEALVQEFSLSSQEGVALMCLAEALLRIPDTATRDALIRDKIGGGAKGGMDWRRHLGHSPSPFVNAATWGLVVTGRLAATNSEAGLGAALTRLIARAGEPVIRRGVDLAMRLLGEQFVTGQTIGDALARSRAMEAKGFRHSYDMLGEAATTAADAERYRRDYEAAIHAIGRASAGRGIVEGPGISIKLSALHPRYARAQRGRVMAELLPRLADLAALARRYDIGLNIDAEEADRLELSLDLLEALCHDARLASWNGVGFVIQAYQKRAPFVVDFVIDLARRTGRRMMVRLVKGAYWDGEIKRAQVDGMPGFPVFTRKVHTDVSYLACARRLLAAPDAVFPQFATHNAHSLAAIHEMAGPAHHTPGQYEFQCLHGMGEPLYEEVVGPGKLDRPCRIYAPVGTHETLLAYLVRRLLENGANSSFVNRVNDPAVPVEALVADPVAAARALVPVGRPHDGIALPRDLFGASRRNSAGLDLNDEDRLAALAPVLASAAPLRATPLPPAEGMAGGAMREVRNPADMRDLVGHVAEATAETVAAALARAEAAAAGWAATPAAERAAALERAADAMEERMPALLGPLVREAGKSLPNAVGEVREAVDFLRYYAGQARGLDAPAHAPPGRPLGPVACISPWNFPLAIFTGQVAAALAAGNPVLAKPAAEVPLIAHLAVSLLHGAGVPAGALQLLPGDGAVGAALVGDARVQGVMFTGSTEVARLIQRELARRPGAGGRPVPLIAETGGQNAMVVDSSALAEQVVADVLASAFDSAGQRCSALRVLCLQEDVADRVLTMLRGAMAELAIGNPDRLATDIGPVITGEARAGIQGHVDAMAARGHAVHAMPLPGPCRHGHFVAPTLIEIGRIADLEGEVFGPVLHVLRFRRDGLAALMRDVAATGYGLTFGVHSRLDETIGRLSALSTAGNLYVNRNLIGAVVGVQPFGGHGLSGTGPKAGGPLYLRRLLAVAPSAPDLPPVPPRPAVAALDAWLRGRGETALAARCAAQAAASRVGLEIALPGPVGGRNLYSLHPRGTVLCRAETAAGLLCQLAACLATGNAALVRAPEAVAAVLRGLPPALAARIAPAADVAACDAVLFEGDDAALRALLREVAEAPGAVRPVLAPEADGNWRLDMLMAERAVSTNTAAAGGNASLMSL</sequence>
<evidence type="ECO:0000256" key="11">
    <source>
        <dbReference type="ARBA" id="ARBA00023125"/>
    </source>
</evidence>
<evidence type="ECO:0000256" key="4">
    <source>
        <dbReference type="ARBA" id="ARBA00022491"/>
    </source>
</evidence>
<comment type="caution">
    <text evidence="24">The sequence shown here is derived from an EMBL/GenBank/DDBJ whole genome shotgun (WGS) entry which is preliminary data.</text>
</comment>
<dbReference type="GO" id="GO:0003842">
    <property type="term" value="F:L-glutamate gamma-semialdehyde dehydrogenase activity"/>
    <property type="evidence" value="ECO:0007669"/>
    <property type="project" value="UniProtKB-UniRule"/>
</dbReference>
<comment type="similarity">
    <text evidence="16 18">In the N-terminal section; belongs to the proline dehydrogenase family.</text>
</comment>
<evidence type="ECO:0000256" key="8">
    <source>
        <dbReference type="ARBA" id="ARBA00023015"/>
    </source>
</evidence>
<feature type="active site" evidence="19">
    <location>
        <position position="857"/>
    </location>
</feature>
<dbReference type="Pfam" id="PF14850">
    <property type="entry name" value="Pro_dh-DNA_bdg"/>
    <property type="match status" value="1"/>
</dbReference>
<dbReference type="SUPFAM" id="SSF81935">
    <property type="entry name" value="N-terminal domain of bifunctional PutA protein"/>
    <property type="match status" value="1"/>
</dbReference>
<evidence type="ECO:0000259" key="23">
    <source>
        <dbReference type="Pfam" id="PF18327"/>
    </source>
</evidence>
<evidence type="ECO:0000256" key="7">
    <source>
        <dbReference type="ARBA" id="ARBA00023002"/>
    </source>
</evidence>
<dbReference type="EC" id="1.2.1.88" evidence="18"/>
<dbReference type="NCBIfam" id="TIGR01238">
    <property type="entry name" value="D1pyr5carbox3"/>
    <property type="match status" value="1"/>
</dbReference>
<dbReference type="PROSITE" id="PS00070">
    <property type="entry name" value="ALDEHYDE_DEHYDR_CYS"/>
    <property type="match status" value="1"/>
</dbReference>
<proteinExistence type="inferred from homology"/>
<dbReference type="Gene3D" id="3.40.605.10">
    <property type="entry name" value="Aldehyde Dehydrogenase, Chain A, domain 1"/>
    <property type="match status" value="1"/>
</dbReference>
<dbReference type="Gene3D" id="1.20.5.550">
    <property type="entry name" value="Single Helix bin"/>
    <property type="match status" value="1"/>
</dbReference>
<name>A0A9X1Y9V7_9PROT</name>
<evidence type="ECO:0000256" key="3">
    <source>
        <dbReference type="ARBA" id="ARBA00004786"/>
    </source>
</evidence>
<evidence type="ECO:0000313" key="24">
    <source>
        <dbReference type="EMBL" id="MCK8784787.1"/>
    </source>
</evidence>
<comment type="pathway">
    <text evidence="2 18">Amino-acid degradation; L-proline degradation into L-glutamate; L-glutamate from L-proline: step 1/2.</text>
</comment>
<evidence type="ECO:0000256" key="10">
    <source>
        <dbReference type="ARBA" id="ARBA00023062"/>
    </source>
</evidence>
<reference evidence="24" key="1">
    <citation type="submission" date="2022-04" db="EMBL/GenBank/DDBJ databases">
        <title>Roseomonas acroporae sp. nov., isolated from coral Acropora digitifera.</title>
        <authorList>
            <person name="Sun H."/>
        </authorList>
    </citation>
    <scope>NUCLEOTIDE SEQUENCE</scope>
    <source>
        <strain evidence="24">NAR14</strain>
    </source>
</reference>
<dbReference type="Gene3D" id="3.20.20.220">
    <property type="match status" value="1"/>
</dbReference>
<comment type="cofactor">
    <cofactor evidence="1 18">
        <name>FAD</name>
        <dbReference type="ChEBI" id="CHEBI:57692"/>
    </cofactor>
</comment>
<dbReference type="GO" id="GO:0010133">
    <property type="term" value="P:L-proline catabolic process to L-glutamate"/>
    <property type="evidence" value="ECO:0007669"/>
    <property type="project" value="UniProtKB-UniRule"/>
</dbReference>
<feature type="domain" description="Aldehyde dehydrogenase" evidence="20">
    <location>
        <begin position="599"/>
        <end position="1043"/>
    </location>
</feature>
<keyword evidence="4 18" id="KW-0678">Repressor</keyword>
<evidence type="ECO:0000256" key="6">
    <source>
        <dbReference type="ARBA" id="ARBA00022827"/>
    </source>
</evidence>
<dbReference type="InterPro" id="IPR002872">
    <property type="entry name" value="Proline_DH_dom"/>
</dbReference>
<dbReference type="GO" id="GO:0003700">
    <property type="term" value="F:DNA-binding transcription factor activity"/>
    <property type="evidence" value="ECO:0007669"/>
    <property type="project" value="InterPro"/>
</dbReference>
<dbReference type="GO" id="GO:0004657">
    <property type="term" value="F:proline dehydrogenase activity"/>
    <property type="evidence" value="ECO:0007669"/>
    <property type="project" value="UniProtKB-UniRule"/>
</dbReference>
<dbReference type="InterPro" id="IPR016160">
    <property type="entry name" value="Ald_DH_CS_CYS"/>
</dbReference>
<dbReference type="NCBIfam" id="NF008772">
    <property type="entry name" value="PRK11809.1"/>
    <property type="match status" value="1"/>
</dbReference>
<dbReference type="InterPro" id="IPR024089">
    <property type="entry name" value="PRODH_PutA_dom_I/II"/>
</dbReference>
<dbReference type="NCBIfam" id="NF008869">
    <property type="entry name" value="PRK11904.1"/>
    <property type="match status" value="1"/>
</dbReference>
<feature type="active site" evidence="19">
    <location>
        <position position="823"/>
    </location>
</feature>
<dbReference type="InterPro" id="IPR024082">
    <property type="entry name" value="PRODH_PutA_dom_II"/>
</dbReference>
<evidence type="ECO:0000256" key="19">
    <source>
        <dbReference type="PIRSR" id="PIRSR000197-1"/>
    </source>
</evidence>
<dbReference type="InterPro" id="IPR005933">
    <property type="entry name" value="PutA_C"/>
</dbReference>
<keyword evidence="9 18" id="KW-0520">NAD</keyword>
<dbReference type="Gene3D" id="3.40.309.10">
    <property type="entry name" value="Aldehyde Dehydrogenase, Chain A, domain 2"/>
    <property type="match status" value="1"/>
</dbReference>
<dbReference type="InterPro" id="IPR041349">
    <property type="entry name" value="PRODH"/>
</dbReference>
<evidence type="ECO:0000256" key="9">
    <source>
        <dbReference type="ARBA" id="ARBA00023027"/>
    </source>
</evidence>
<dbReference type="Pfam" id="PF01619">
    <property type="entry name" value="Pro_dh"/>
    <property type="match status" value="1"/>
</dbReference>
<dbReference type="InterPro" id="IPR050485">
    <property type="entry name" value="Proline_metab_enzyme"/>
</dbReference>
<evidence type="ECO:0000313" key="25">
    <source>
        <dbReference type="Proteomes" id="UP001139516"/>
    </source>
</evidence>
<dbReference type="InterPro" id="IPR029041">
    <property type="entry name" value="FAD-linked_oxidoreductase-like"/>
</dbReference>
<dbReference type="InterPro" id="IPR016161">
    <property type="entry name" value="Ald_DH/histidinol_DH"/>
</dbReference>
<dbReference type="Pfam" id="PF18327">
    <property type="entry name" value="PRODH"/>
    <property type="match status" value="1"/>
</dbReference>
<comment type="catalytic activity">
    <reaction evidence="15 18">
        <text>L-proline + a quinone = (S)-1-pyrroline-5-carboxylate + a quinol + H(+)</text>
        <dbReference type="Rhea" id="RHEA:23784"/>
        <dbReference type="ChEBI" id="CHEBI:15378"/>
        <dbReference type="ChEBI" id="CHEBI:17388"/>
        <dbReference type="ChEBI" id="CHEBI:24646"/>
        <dbReference type="ChEBI" id="CHEBI:60039"/>
        <dbReference type="ChEBI" id="CHEBI:132124"/>
        <dbReference type="EC" id="1.5.5.2"/>
    </reaction>
</comment>
<comment type="pathway">
    <text evidence="3 18">Amino-acid degradation; L-proline degradation into L-glutamate; L-glutamate from L-proline: step 2/2.</text>
</comment>
<keyword evidence="12 18" id="KW-0804">Transcription</keyword>
<comment type="catalytic activity">
    <reaction evidence="14 18">
        <text>L-glutamate 5-semialdehyde + NAD(+) + H2O = L-glutamate + NADH + 2 H(+)</text>
        <dbReference type="Rhea" id="RHEA:30235"/>
        <dbReference type="ChEBI" id="CHEBI:15377"/>
        <dbReference type="ChEBI" id="CHEBI:15378"/>
        <dbReference type="ChEBI" id="CHEBI:29985"/>
        <dbReference type="ChEBI" id="CHEBI:57540"/>
        <dbReference type="ChEBI" id="CHEBI:57945"/>
        <dbReference type="ChEBI" id="CHEBI:58066"/>
        <dbReference type="EC" id="1.2.1.88"/>
    </reaction>
</comment>
<dbReference type="GO" id="GO:0009898">
    <property type="term" value="C:cytoplasmic side of plasma membrane"/>
    <property type="evidence" value="ECO:0007669"/>
    <property type="project" value="TreeGrafter"/>
</dbReference>
<keyword evidence="11 18" id="KW-0238">DNA-binding</keyword>
<dbReference type="PIRSF" id="PIRSF000197">
    <property type="entry name" value="Bifunct_PutA"/>
    <property type="match status" value="1"/>
</dbReference>
<feature type="domain" description="Proline dehydrogenase PutA" evidence="22">
    <location>
        <begin position="88"/>
        <end position="204"/>
    </location>
</feature>
<evidence type="ECO:0000256" key="14">
    <source>
        <dbReference type="ARBA" id="ARBA00048142"/>
    </source>
</evidence>
<keyword evidence="8 18" id="KW-0805">Transcription regulation</keyword>
<dbReference type="AlphaFoldDB" id="A0A9X1Y9V7"/>
<protein>
    <recommendedName>
        <fullName evidence="18">Bifunctional protein PutA</fullName>
    </recommendedName>
    <domain>
        <recommendedName>
            <fullName evidence="18">Proline dehydrogenase</fullName>
            <ecNumber evidence="18">1.5.5.2</ecNumber>
        </recommendedName>
        <alternativeName>
            <fullName evidence="18">Proline oxidase</fullName>
        </alternativeName>
    </domain>
    <domain>
        <recommendedName>
            <fullName evidence="18">Delta-1-pyrroline-5-carboxylate dehydrogenase</fullName>
            <shortName evidence="18">P5C dehydrogenase</shortName>
            <ecNumber evidence="18">1.2.1.88</ecNumber>
        </recommendedName>
        <alternativeName>
            <fullName evidence="18">L-glutamate gamma-semialdehyde dehydrogenase</fullName>
        </alternativeName>
    </domain>
</protein>
<dbReference type="PANTHER" id="PTHR42862">
    <property type="entry name" value="DELTA-1-PYRROLINE-5-CARBOXYLATE DEHYDROGENASE 1, ISOFORM A-RELATED"/>
    <property type="match status" value="1"/>
</dbReference>
<gene>
    <name evidence="24" type="primary">putA</name>
    <name evidence="24" type="ORF">M0638_10370</name>
</gene>
<dbReference type="Gene3D" id="1.20.5.460">
    <property type="entry name" value="Single helix bin"/>
    <property type="match status" value="1"/>
</dbReference>
<keyword evidence="5 18" id="KW-0285">Flavoprotein</keyword>
<evidence type="ECO:0000259" key="22">
    <source>
        <dbReference type="Pfam" id="PF14850"/>
    </source>
</evidence>
<dbReference type="Proteomes" id="UP001139516">
    <property type="component" value="Unassembled WGS sequence"/>
</dbReference>
<keyword evidence="6 18" id="KW-0274">FAD</keyword>
<dbReference type="SUPFAM" id="SSF53720">
    <property type="entry name" value="ALDH-like"/>
    <property type="match status" value="1"/>
</dbReference>
<evidence type="ECO:0000256" key="5">
    <source>
        <dbReference type="ARBA" id="ARBA00022630"/>
    </source>
</evidence>
<dbReference type="InterPro" id="IPR025703">
    <property type="entry name" value="Bifunct_PutA"/>
</dbReference>
<dbReference type="FunFam" id="3.40.309.10:FF:000005">
    <property type="entry name" value="1-pyrroline-5-carboxylate dehydrogenase 1"/>
    <property type="match status" value="1"/>
</dbReference>
<dbReference type="FunFam" id="1.20.5.460:FF:000001">
    <property type="entry name" value="Bifunctional protein PutA"/>
    <property type="match status" value="1"/>
</dbReference>
<evidence type="ECO:0000256" key="18">
    <source>
        <dbReference type="PIRNR" id="PIRNR000197"/>
    </source>
</evidence>
<keyword evidence="10 18" id="KW-0642">Proline metabolism</keyword>
<dbReference type="InterPro" id="IPR016163">
    <property type="entry name" value="Ald_DH_C"/>
</dbReference>
<dbReference type="PANTHER" id="PTHR42862:SF1">
    <property type="entry name" value="DELTA-1-PYRROLINE-5-CARBOXYLATE DEHYDROGENASE 2, ISOFORM A-RELATED"/>
    <property type="match status" value="1"/>
</dbReference>
<dbReference type="InterPro" id="IPR016162">
    <property type="entry name" value="Ald_DH_N"/>
</dbReference>
<evidence type="ECO:0000256" key="2">
    <source>
        <dbReference type="ARBA" id="ARBA00004739"/>
    </source>
</evidence>